<dbReference type="EMBL" id="JAULSR010000002">
    <property type="protein sequence ID" value="KAK0630563.1"/>
    <property type="molecule type" value="Genomic_DNA"/>
</dbReference>
<comment type="caution">
    <text evidence="5">The sequence shown here is derived from an EMBL/GenBank/DDBJ whole genome shotgun (WGS) entry which is preliminary data.</text>
</comment>
<dbReference type="AlphaFoldDB" id="A0AA40CAT0"/>
<feature type="compositionally biased region" description="Low complexity" evidence="3">
    <location>
        <begin position="452"/>
        <end position="479"/>
    </location>
</feature>
<feature type="domain" description="RRM" evidence="4">
    <location>
        <begin position="76"/>
        <end position="152"/>
    </location>
</feature>
<keyword evidence="6" id="KW-1185">Reference proteome</keyword>
<gene>
    <name evidence="5" type="ORF">B0T17DRAFT_507023</name>
</gene>
<proteinExistence type="predicted"/>
<feature type="compositionally biased region" description="Basic and acidic residues" evidence="3">
    <location>
        <begin position="229"/>
        <end position="238"/>
    </location>
</feature>
<dbReference type="SUPFAM" id="SSF54928">
    <property type="entry name" value="RNA-binding domain, RBD"/>
    <property type="match status" value="1"/>
</dbReference>
<dbReference type="PANTHER" id="PTHR23236:SF11">
    <property type="entry name" value="EUKARYOTIC TRANSLATION INITIATION FACTOR 4H"/>
    <property type="match status" value="1"/>
</dbReference>
<evidence type="ECO:0000256" key="3">
    <source>
        <dbReference type="SAM" id="MobiDB-lite"/>
    </source>
</evidence>
<dbReference type="InterPro" id="IPR012677">
    <property type="entry name" value="Nucleotide-bd_a/b_plait_sf"/>
</dbReference>
<feature type="compositionally biased region" description="Basic and acidic residues" evidence="3">
    <location>
        <begin position="499"/>
        <end position="514"/>
    </location>
</feature>
<evidence type="ECO:0000313" key="5">
    <source>
        <dbReference type="EMBL" id="KAK0630563.1"/>
    </source>
</evidence>
<dbReference type="InterPro" id="IPR033107">
    <property type="entry name" value="EIF-4B_RRM"/>
</dbReference>
<dbReference type="GO" id="GO:0003723">
    <property type="term" value="F:RNA binding"/>
    <property type="evidence" value="ECO:0007669"/>
    <property type="project" value="UniProtKB-UniRule"/>
</dbReference>
<feature type="region of interest" description="Disordered" evidence="3">
    <location>
        <begin position="411"/>
        <end position="609"/>
    </location>
</feature>
<protein>
    <recommendedName>
        <fullName evidence="4">RRM domain-containing protein</fullName>
    </recommendedName>
</protein>
<feature type="compositionally biased region" description="Basic and acidic residues" evidence="3">
    <location>
        <begin position="181"/>
        <end position="220"/>
    </location>
</feature>
<keyword evidence="1 2" id="KW-0694">RNA-binding</keyword>
<dbReference type="Pfam" id="PF00076">
    <property type="entry name" value="RRM_1"/>
    <property type="match status" value="1"/>
</dbReference>
<dbReference type="SMART" id="SM00360">
    <property type="entry name" value="RRM"/>
    <property type="match status" value="1"/>
</dbReference>
<evidence type="ECO:0000259" key="4">
    <source>
        <dbReference type="PROSITE" id="PS50102"/>
    </source>
</evidence>
<evidence type="ECO:0000313" key="6">
    <source>
        <dbReference type="Proteomes" id="UP001174934"/>
    </source>
</evidence>
<evidence type="ECO:0000256" key="1">
    <source>
        <dbReference type="ARBA" id="ARBA00022884"/>
    </source>
</evidence>
<organism evidence="5 6">
    <name type="scientific">Bombardia bombarda</name>
    <dbReference type="NCBI Taxonomy" id="252184"/>
    <lineage>
        <taxon>Eukaryota</taxon>
        <taxon>Fungi</taxon>
        <taxon>Dikarya</taxon>
        <taxon>Ascomycota</taxon>
        <taxon>Pezizomycotina</taxon>
        <taxon>Sordariomycetes</taxon>
        <taxon>Sordariomycetidae</taxon>
        <taxon>Sordariales</taxon>
        <taxon>Lasiosphaeriaceae</taxon>
        <taxon>Bombardia</taxon>
    </lineage>
</organism>
<feature type="compositionally biased region" description="Low complexity" evidence="3">
    <location>
        <begin position="320"/>
        <end position="330"/>
    </location>
</feature>
<feature type="compositionally biased region" description="Low complexity" evidence="3">
    <location>
        <begin position="565"/>
        <end position="584"/>
    </location>
</feature>
<feature type="compositionally biased region" description="Basic and acidic residues" evidence="3">
    <location>
        <begin position="266"/>
        <end position="298"/>
    </location>
</feature>
<dbReference type="CDD" id="cd12402">
    <property type="entry name" value="RRM_eIF4B"/>
    <property type="match status" value="1"/>
</dbReference>
<name>A0AA40CAT0_9PEZI</name>
<feature type="region of interest" description="Disordered" evidence="3">
    <location>
        <begin position="28"/>
        <end position="58"/>
    </location>
</feature>
<feature type="compositionally biased region" description="Basic and acidic residues" evidence="3">
    <location>
        <begin position="148"/>
        <end position="170"/>
    </location>
</feature>
<accession>A0AA40CAT0</accession>
<reference evidence="5" key="1">
    <citation type="submission" date="2023-06" db="EMBL/GenBank/DDBJ databases">
        <title>Genome-scale phylogeny and comparative genomics of the fungal order Sordariales.</title>
        <authorList>
            <consortium name="Lawrence Berkeley National Laboratory"/>
            <person name="Hensen N."/>
            <person name="Bonometti L."/>
            <person name="Westerberg I."/>
            <person name="Brannstrom I.O."/>
            <person name="Guillou S."/>
            <person name="Cros-Aarteil S."/>
            <person name="Calhoun S."/>
            <person name="Haridas S."/>
            <person name="Kuo A."/>
            <person name="Mondo S."/>
            <person name="Pangilinan J."/>
            <person name="Riley R."/>
            <person name="LaButti K."/>
            <person name="Andreopoulos B."/>
            <person name="Lipzen A."/>
            <person name="Chen C."/>
            <person name="Yanf M."/>
            <person name="Daum C."/>
            <person name="Ng V."/>
            <person name="Clum A."/>
            <person name="Steindorff A."/>
            <person name="Ohm R."/>
            <person name="Martin F."/>
            <person name="Silar P."/>
            <person name="Natvig D."/>
            <person name="Lalanne C."/>
            <person name="Gautier V."/>
            <person name="Ament-velasquez S.L."/>
            <person name="Kruys A."/>
            <person name="Hutchinson M.I."/>
            <person name="Powell A.J."/>
            <person name="Barry K."/>
            <person name="Miller A.N."/>
            <person name="Grigoriev I.V."/>
            <person name="Debuchy R."/>
            <person name="Gladieux P."/>
            <person name="Thoren M.H."/>
            <person name="Johannesson H."/>
        </authorList>
    </citation>
    <scope>NUCLEOTIDE SEQUENCE</scope>
    <source>
        <strain evidence="5">SMH3391-2</strain>
    </source>
</reference>
<evidence type="ECO:0000256" key="2">
    <source>
        <dbReference type="PROSITE-ProRule" id="PRU00176"/>
    </source>
</evidence>
<dbReference type="InterPro" id="IPR000504">
    <property type="entry name" value="RRM_dom"/>
</dbReference>
<dbReference type="InterPro" id="IPR035979">
    <property type="entry name" value="RBD_domain_sf"/>
</dbReference>
<dbReference type="GO" id="GO:0005730">
    <property type="term" value="C:nucleolus"/>
    <property type="evidence" value="ECO:0007669"/>
    <property type="project" value="TreeGrafter"/>
</dbReference>
<dbReference type="PROSITE" id="PS50102">
    <property type="entry name" value="RRM"/>
    <property type="match status" value="1"/>
</dbReference>
<feature type="compositionally biased region" description="Basic and acidic residues" evidence="3">
    <location>
        <begin position="245"/>
        <end position="256"/>
    </location>
</feature>
<feature type="compositionally biased region" description="Basic and acidic residues" evidence="3">
    <location>
        <begin position="529"/>
        <end position="538"/>
    </location>
</feature>
<sequence>MAPKKKEVQKLSLAEFVNDSSFGGGSWADEVEDTYGTQPMPLSERRTGATSYGGGDRGYHTIRDNLPQSLPDKPPYTAHLGNLSYDATSETVTEFFEGCNIVSVRIIEDREQNRPKGFAYAEFGDLDGLKQALTLDGEQFQGRSIRVKIADPPKAGDRGESTRDFSDWSRKGPLADLPGRGGDRGGERRGGAEFGERRAPREPQADDGKVRDFGNWERRGPLSPAAQPERTEGFRDGSRSLTTEGRSESFRTERRASPAAWGPGEPRPEGTEGSRPPRREFAADRPERVASAAEKDFQWRTSMRPDAAAKTGGESREGSEAPSSPSAHHATLAGRPKLNLIKRTVSEAPAVTSPAASTDAKASPFGAARPIDTAAKEREIEEKRLQAIKDKKEADEKAKEERRLAKEAAIKEAAEKAEKDKEAAEKAEEAEKAEAAEKAEKAAKAEAEAAEKAAAASDEAAAASAAAPAAAPAAEAKAAPQEGATPATDASTTQKAPARTREPREPRVPKEDVANPKTRAAESGNWRRGGGEQRESSRGAHAGGPRRGPGAPRPPRSDSGRLPRANGSGPAAAPTAGAEEGAPAPKKEDDGWTTVPNKARRGQSNRPLA</sequence>
<dbReference type="Gene3D" id="3.30.70.330">
    <property type="match status" value="1"/>
</dbReference>
<dbReference type="Proteomes" id="UP001174934">
    <property type="component" value="Unassembled WGS sequence"/>
</dbReference>
<dbReference type="PANTHER" id="PTHR23236">
    <property type="entry name" value="EUKARYOTIC TRANSLATION INITIATION FACTOR 4B/4H"/>
    <property type="match status" value="1"/>
</dbReference>
<feature type="compositionally biased region" description="Basic and acidic residues" evidence="3">
    <location>
        <begin position="411"/>
        <end position="451"/>
    </location>
</feature>
<feature type="region of interest" description="Disordered" evidence="3">
    <location>
        <begin position="144"/>
        <end position="379"/>
    </location>
</feature>